<evidence type="ECO:0000313" key="2">
    <source>
        <dbReference type="Proteomes" id="UP000287527"/>
    </source>
</evidence>
<name>A0A444HBV1_9FLAO</name>
<evidence type="ECO:0000313" key="1">
    <source>
        <dbReference type="EMBL" id="RWX00915.1"/>
    </source>
</evidence>
<reference evidence="1 2" key="1">
    <citation type="submission" date="2019-01" db="EMBL/GenBank/DDBJ databases">
        <title>Flavobacterium sp. nov.,isolated from freshwater.</title>
        <authorList>
            <person name="Zhang R."/>
            <person name="Du Z.-J."/>
        </authorList>
    </citation>
    <scope>NUCLEOTIDE SEQUENCE [LARGE SCALE GENOMIC DNA]</scope>
    <source>
        <strain evidence="1 2">1E403</strain>
    </source>
</reference>
<dbReference type="EMBL" id="SBII01000004">
    <property type="protein sequence ID" value="RWX00915.1"/>
    <property type="molecule type" value="Genomic_DNA"/>
</dbReference>
<accession>A0A444HBV1</accession>
<comment type="caution">
    <text evidence="1">The sequence shown here is derived from an EMBL/GenBank/DDBJ whole genome shotgun (WGS) entry which is preliminary data.</text>
</comment>
<dbReference type="Proteomes" id="UP000287527">
    <property type="component" value="Unassembled WGS sequence"/>
</dbReference>
<organism evidence="1 2">
    <name type="scientific">Flavobacterium cerinum</name>
    <dbReference type="NCBI Taxonomy" id="2502784"/>
    <lineage>
        <taxon>Bacteria</taxon>
        <taxon>Pseudomonadati</taxon>
        <taxon>Bacteroidota</taxon>
        <taxon>Flavobacteriia</taxon>
        <taxon>Flavobacteriales</taxon>
        <taxon>Flavobacteriaceae</taxon>
        <taxon>Flavobacterium</taxon>
    </lineage>
</organism>
<keyword evidence="2" id="KW-1185">Reference proteome</keyword>
<sequence>MFDSREYEWADITLLIGGRDMTGIRAVKYEEDPEMEALYAKGRFPHSIQYGNVKYAGEIVLLMSDYLALRASGGGTIRNLLANALVSYGNPTDGDAIVTDRQEGIRFGKVEMGMKQGDKFMEVTIPYLFLRLVPNV</sequence>
<protein>
    <submittedName>
        <fullName evidence="1">Uncharacterized protein</fullName>
    </submittedName>
</protein>
<dbReference type="RefSeq" id="WP_128389397.1">
    <property type="nucleotide sequence ID" value="NZ_SBII01000004.1"/>
</dbReference>
<dbReference type="AlphaFoldDB" id="A0A444HBV1"/>
<gene>
    <name evidence="1" type="ORF">EPI11_07795</name>
</gene>
<dbReference type="OrthoDB" id="798290at2"/>
<proteinExistence type="predicted"/>